<dbReference type="PANTHER" id="PTHR43581">
    <property type="entry name" value="ATP/GTP PHOSPHATASE"/>
    <property type="match status" value="1"/>
</dbReference>
<evidence type="ECO:0000313" key="4">
    <source>
        <dbReference type="Proteomes" id="UP000275727"/>
    </source>
</evidence>
<dbReference type="Proteomes" id="UP000275727">
    <property type="component" value="Chromosome"/>
</dbReference>
<dbReference type="EMBL" id="RBWX01000010">
    <property type="protein sequence ID" value="RKS86380.1"/>
    <property type="molecule type" value="Genomic_DNA"/>
</dbReference>
<evidence type="ECO:0000313" key="2">
    <source>
        <dbReference type="EMBL" id="BBE35573.1"/>
    </source>
</evidence>
<evidence type="ECO:0000313" key="3">
    <source>
        <dbReference type="EMBL" id="RKS86380.1"/>
    </source>
</evidence>
<evidence type="ECO:0000313" key="5">
    <source>
        <dbReference type="Proteomes" id="UP000276029"/>
    </source>
</evidence>
<dbReference type="KEGG" id="smic:SmB9_32310"/>
<accession>A0AAD1D7Z2</accession>
<dbReference type="InterPro" id="IPR003593">
    <property type="entry name" value="AAA+_ATPase"/>
</dbReference>
<dbReference type="SUPFAM" id="SSF52540">
    <property type="entry name" value="P-loop containing nucleoside triphosphate hydrolases"/>
    <property type="match status" value="1"/>
</dbReference>
<reference evidence="3 5" key="2">
    <citation type="submission" date="2018-10" db="EMBL/GenBank/DDBJ databases">
        <title>Genomic Encyclopedia of Type Strains, Phase IV (KMG-IV): sequencing the most valuable type-strain genomes for metagenomic binning, comparative biology and taxonomic classification.</title>
        <authorList>
            <person name="Goeker M."/>
        </authorList>
    </citation>
    <scope>NUCLEOTIDE SEQUENCE [LARGE SCALE GENOMIC DNA]</scope>
    <source>
        <strain evidence="3 5">DSM 19791</strain>
    </source>
</reference>
<dbReference type="SMART" id="SM00382">
    <property type="entry name" value="AAA"/>
    <property type="match status" value="1"/>
</dbReference>
<dbReference type="Proteomes" id="UP000276029">
    <property type="component" value="Unassembled WGS sequence"/>
</dbReference>
<name>A0AAD1D7Z2_SPHMI</name>
<feature type="domain" description="AAA+ ATPase" evidence="1">
    <location>
        <begin position="21"/>
        <end position="350"/>
    </location>
</feature>
<keyword evidence="5" id="KW-1185">Reference proteome</keyword>
<dbReference type="GO" id="GO:0005524">
    <property type="term" value="F:ATP binding"/>
    <property type="evidence" value="ECO:0007669"/>
    <property type="project" value="InterPro"/>
</dbReference>
<dbReference type="AlphaFoldDB" id="A0AAD1D7Z2"/>
<dbReference type="GO" id="GO:0016887">
    <property type="term" value="F:ATP hydrolysis activity"/>
    <property type="evidence" value="ECO:0007669"/>
    <property type="project" value="InterPro"/>
</dbReference>
<protein>
    <submittedName>
        <fullName evidence="3">AAA domain-containing protein</fullName>
    </submittedName>
</protein>
<dbReference type="PANTHER" id="PTHR43581:SF2">
    <property type="entry name" value="EXCINUCLEASE ATPASE SUBUNIT"/>
    <property type="match status" value="1"/>
</dbReference>
<reference evidence="2 4" key="1">
    <citation type="submission" date="2018-06" db="EMBL/GenBank/DDBJ databases">
        <title>Complete Genome Sequence of the Microcystin-Degrading Bacterium Sphingosinicella microcystinivorans Strain B-9.</title>
        <authorList>
            <person name="Jin H."/>
            <person name="Nishizawa T."/>
            <person name="Guo Y."/>
            <person name="Nishizawa A."/>
            <person name="Park H."/>
            <person name="Kato H."/>
            <person name="Tsuji K."/>
            <person name="Harada K."/>
        </authorList>
    </citation>
    <scope>NUCLEOTIDE SEQUENCE [LARGE SCALE GENOMIC DNA]</scope>
    <source>
        <strain evidence="2 4">B9</strain>
    </source>
</reference>
<dbReference type="Pfam" id="PF13476">
    <property type="entry name" value="AAA_23"/>
    <property type="match status" value="1"/>
</dbReference>
<dbReference type="EMBL" id="AP018711">
    <property type="protein sequence ID" value="BBE35573.1"/>
    <property type="molecule type" value="Genomic_DNA"/>
</dbReference>
<dbReference type="InterPro" id="IPR051396">
    <property type="entry name" value="Bact_Antivir_Def_Nuclease"/>
</dbReference>
<sequence length="391" mass="43109">MIAGFEIQNFTAFGKLEISLSPRVNVIIGSNGTGKTHLLKAIYGLAIAGQSASDSDRSKKKSEAELTKKLLRLFSPEESRIGTLRASGSTAPTRLCLRGSDDSSVAILFNGTSKVARLEKNAGLEGYETQPVFIPTKEILSLVRGMRHPEHDRATVEMIFDDTYIDLAEFLVHPGFEDEAASLDEDPRLSSIIRELVALVGGRYRWTNDGAFRFEPGSYEEKADPARSKSKTAQMYQDSTIVRFVPKGGQSLSSSMTAEGYRKIGVLHRLLCNGSINPGTTGVLLWDEPEANLNPKLMKKLVQVLLELSRNGQQIVLATHDYVLLKWLDLLLDKGKEDHVRFHALYRDPDTQRMAVESADSYSLISKSAISDTFAELFDEDVARALGGAKP</sequence>
<dbReference type="InterPro" id="IPR003959">
    <property type="entry name" value="ATPase_AAA_core"/>
</dbReference>
<dbReference type="InterPro" id="IPR027417">
    <property type="entry name" value="P-loop_NTPase"/>
</dbReference>
<organism evidence="2 4">
    <name type="scientific">Sphingosinicella microcystinivorans</name>
    <dbReference type="NCBI Taxonomy" id="335406"/>
    <lineage>
        <taxon>Bacteria</taxon>
        <taxon>Pseudomonadati</taxon>
        <taxon>Pseudomonadota</taxon>
        <taxon>Alphaproteobacteria</taxon>
        <taxon>Sphingomonadales</taxon>
        <taxon>Sphingosinicellaceae</taxon>
        <taxon>Sphingosinicella</taxon>
    </lineage>
</organism>
<evidence type="ECO:0000259" key="1">
    <source>
        <dbReference type="SMART" id="SM00382"/>
    </source>
</evidence>
<dbReference type="InterPro" id="IPR038729">
    <property type="entry name" value="Rad50/SbcC_AAA"/>
</dbReference>
<proteinExistence type="predicted"/>
<gene>
    <name evidence="3" type="ORF">DFR51_3084</name>
    <name evidence="2" type="ORF">SmB9_32310</name>
</gene>
<dbReference type="Gene3D" id="3.40.50.300">
    <property type="entry name" value="P-loop containing nucleotide triphosphate hydrolases"/>
    <property type="match status" value="2"/>
</dbReference>
<dbReference type="GO" id="GO:0006302">
    <property type="term" value="P:double-strand break repair"/>
    <property type="evidence" value="ECO:0007669"/>
    <property type="project" value="InterPro"/>
</dbReference>
<dbReference type="RefSeq" id="WP_121052750.1">
    <property type="nucleotide sequence ID" value="NZ_AP018711.1"/>
</dbReference>
<dbReference type="Pfam" id="PF13304">
    <property type="entry name" value="AAA_21"/>
    <property type="match status" value="1"/>
</dbReference>